<protein>
    <submittedName>
        <fullName evidence="4">Secreted protein</fullName>
    </submittedName>
</protein>
<gene>
    <name evidence="2" type="ORF">NBR_LOCUS3414</name>
</gene>
<accession>A0A0N4XLL1</accession>
<dbReference type="AlphaFoldDB" id="A0A0N4XLL1"/>
<evidence type="ECO:0000313" key="2">
    <source>
        <dbReference type="EMBL" id="VDL67003.1"/>
    </source>
</evidence>
<organism evidence="4">
    <name type="scientific">Nippostrongylus brasiliensis</name>
    <name type="common">Rat hookworm</name>
    <dbReference type="NCBI Taxonomy" id="27835"/>
    <lineage>
        <taxon>Eukaryota</taxon>
        <taxon>Metazoa</taxon>
        <taxon>Ecdysozoa</taxon>
        <taxon>Nematoda</taxon>
        <taxon>Chromadorea</taxon>
        <taxon>Rhabditida</taxon>
        <taxon>Rhabditina</taxon>
        <taxon>Rhabditomorpha</taxon>
        <taxon>Strongyloidea</taxon>
        <taxon>Heligmosomidae</taxon>
        <taxon>Nippostrongylus</taxon>
    </lineage>
</organism>
<feature type="chain" id="PRO_5043124691" evidence="1">
    <location>
        <begin position="19"/>
        <end position="77"/>
    </location>
</feature>
<keyword evidence="1" id="KW-0732">Signal</keyword>
<evidence type="ECO:0000313" key="3">
    <source>
        <dbReference type="Proteomes" id="UP000271162"/>
    </source>
</evidence>
<sequence>MPFKNLLMHMSVFISIEAAISLPMSGTTEALIAHCEDRPHESDKKTFAHCHFITNITKKLTDERRKRNSYTMKAEAK</sequence>
<reference evidence="2 3" key="2">
    <citation type="submission" date="2018-11" db="EMBL/GenBank/DDBJ databases">
        <authorList>
            <consortium name="Pathogen Informatics"/>
        </authorList>
    </citation>
    <scope>NUCLEOTIDE SEQUENCE [LARGE SCALE GENOMIC DNA]</scope>
</reference>
<dbReference type="WBParaSite" id="NBR_0000341301-mRNA-1">
    <property type="protein sequence ID" value="NBR_0000341301-mRNA-1"/>
    <property type="gene ID" value="NBR_0000341301"/>
</dbReference>
<evidence type="ECO:0000256" key="1">
    <source>
        <dbReference type="SAM" id="SignalP"/>
    </source>
</evidence>
<proteinExistence type="predicted"/>
<reference evidence="4" key="1">
    <citation type="submission" date="2017-02" db="UniProtKB">
        <authorList>
            <consortium name="WormBaseParasite"/>
        </authorList>
    </citation>
    <scope>IDENTIFICATION</scope>
</reference>
<dbReference type="EMBL" id="UYSL01005062">
    <property type="protein sequence ID" value="VDL67003.1"/>
    <property type="molecule type" value="Genomic_DNA"/>
</dbReference>
<dbReference type="Proteomes" id="UP000271162">
    <property type="component" value="Unassembled WGS sequence"/>
</dbReference>
<keyword evidence="3" id="KW-1185">Reference proteome</keyword>
<evidence type="ECO:0000313" key="4">
    <source>
        <dbReference type="WBParaSite" id="NBR_0000341301-mRNA-1"/>
    </source>
</evidence>
<feature type="signal peptide" evidence="1">
    <location>
        <begin position="1"/>
        <end position="18"/>
    </location>
</feature>
<name>A0A0N4XLL1_NIPBR</name>